<evidence type="ECO:0000259" key="3">
    <source>
        <dbReference type="Pfam" id="PF19314"/>
    </source>
</evidence>
<dbReference type="Pfam" id="PF19314">
    <property type="entry name" value="DUF5917"/>
    <property type="match status" value="1"/>
</dbReference>
<reference evidence="4" key="1">
    <citation type="submission" date="2021-01" db="EMBL/GenBank/DDBJ databases">
        <authorList>
            <person name="Li R."/>
            <person name="Bekaert M."/>
        </authorList>
    </citation>
    <scope>NUCLEOTIDE SEQUENCE</scope>
    <source>
        <strain evidence="4">Farmed</strain>
    </source>
</reference>
<feature type="domain" description="FHF complex subunit HOOK-interacting protein C-terminal" evidence="3">
    <location>
        <begin position="213"/>
        <end position="304"/>
    </location>
</feature>
<dbReference type="Pfam" id="PF19311">
    <property type="entry name" value="KELAA"/>
    <property type="match status" value="1"/>
</dbReference>
<evidence type="ECO:0000256" key="1">
    <source>
        <dbReference type="ARBA" id="ARBA00024336"/>
    </source>
</evidence>
<protein>
    <recommendedName>
        <fullName evidence="3">FHF complex subunit HOOK-interacting protein C-terminal domain-containing protein</fullName>
    </recommendedName>
</protein>
<feature type="compositionally biased region" description="Polar residues" evidence="2">
    <location>
        <begin position="110"/>
        <end position="120"/>
    </location>
</feature>
<accession>A0A812EGF8</accession>
<name>A0A812EGF8_ACAPH</name>
<dbReference type="EMBL" id="CAHIKZ030005336">
    <property type="protein sequence ID" value="CAE1322716.1"/>
    <property type="molecule type" value="Genomic_DNA"/>
</dbReference>
<dbReference type="InterPro" id="IPR045668">
    <property type="entry name" value="FHIP_KELAA_motif"/>
</dbReference>
<dbReference type="AlphaFoldDB" id="A0A812EGF8"/>
<dbReference type="PANTHER" id="PTHR21705">
    <property type="entry name" value="RAI16 PROTEIN-RELATED"/>
    <property type="match status" value="1"/>
</dbReference>
<comment type="caution">
    <text evidence="4">The sequence shown here is derived from an EMBL/GenBank/DDBJ whole genome shotgun (WGS) entry which is preliminary data.</text>
</comment>
<dbReference type="Proteomes" id="UP000597762">
    <property type="component" value="Unassembled WGS sequence"/>
</dbReference>
<comment type="similarity">
    <text evidence="1">Belongs to the FHIP family.</text>
</comment>
<dbReference type="InterPro" id="IPR019384">
    <property type="entry name" value="FHIP"/>
</dbReference>
<dbReference type="OrthoDB" id="6287422at2759"/>
<evidence type="ECO:0000313" key="4">
    <source>
        <dbReference type="EMBL" id="CAE1322716.1"/>
    </source>
</evidence>
<feature type="region of interest" description="Disordered" evidence="2">
    <location>
        <begin position="95"/>
        <end position="120"/>
    </location>
</feature>
<evidence type="ECO:0000256" key="2">
    <source>
        <dbReference type="SAM" id="MobiDB-lite"/>
    </source>
</evidence>
<gene>
    <name evidence="4" type="ORF">SPHA_72627</name>
</gene>
<organism evidence="4 5">
    <name type="scientific">Acanthosepion pharaonis</name>
    <name type="common">Pharaoh cuttlefish</name>
    <name type="synonym">Sepia pharaonis</name>
    <dbReference type="NCBI Taxonomy" id="158019"/>
    <lineage>
        <taxon>Eukaryota</taxon>
        <taxon>Metazoa</taxon>
        <taxon>Spiralia</taxon>
        <taxon>Lophotrochozoa</taxon>
        <taxon>Mollusca</taxon>
        <taxon>Cephalopoda</taxon>
        <taxon>Coleoidea</taxon>
        <taxon>Decapodiformes</taxon>
        <taxon>Sepiida</taxon>
        <taxon>Sepiina</taxon>
        <taxon>Sepiidae</taxon>
        <taxon>Acanthosepion</taxon>
    </lineage>
</organism>
<evidence type="ECO:0000313" key="5">
    <source>
        <dbReference type="Proteomes" id="UP000597762"/>
    </source>
</evidence>
<feature type="region of interest" description="Disordered" evidence="2">
    <location>
        <begin position="369"/>
        <end position="391"/>
    </location>
</feature>
<proteinExistence type="inferred from homology"/>
<keyword evidence="5" id="KW-1185">Reference proteome</keyword>
<dbReference type="InterPro" id="IPR045669">
    <property type="entry name" value="FHIP_C"/>
</dbReference>
<sequence length="450" mass="49185">MDSFLKFLDCVDIGVVENEKSDEIFTFIDNLFSGSTSLRFSHGIHSNAGQVKTAASVGSKDLITSTCSESSIDISIDNPSPAPPVDEDATANINSEENDKKLGLEDEDGQQTVTSSMDISSTSTVLSQESADITMSQLNGIPFEMSACKTLTTLPQQTGQTSSEHNPLQTITNTNNSLHMFDFGKKSNALETTATPSPNGISASKYVSGPPNIGPLLSALLSKLESMIQNSLHVNFLLTGLISRLATYPHPLLRSFLLNHNLVFQPSIKSLVQVLSSVRHKVDHYSCAIPNFAQLVAKARQSMNLRICMYSNEQDGKVSLPRNTSSPGLLPKSKSAEYCYTSHKGAGRKHSFFQTSTTKPAAVGQLFSRMGPSNVDRSRPSTLERMPGGRGYRYINQQSPNEHFESNPMDNAKTRNAVYCAIVLEEFLKELAALSQEHSVLLWEQDYLCS</sequence>
<dbReference type="PANTHER" id="PTHR21705:SF11">
    <property type="entry name" value="FHIP FAMILY PROTEIN CG3558"/>
    <property type="match status" value="1"/>
</dbReference>